<dbReference type="InterPro" id="IPR013087">
    <property type="entry name" value="Znf_C2H2_type"/>
</dbReference>
<evidence type="ECO:0000256" key="8">
    <source>
        <dbReference type="SAM" id="MobiDB-lite"/>
    </source>
</evidence>
<accession>A0A9P1I8W5</accession>
<evidence type="ECO:0000256" key="2">
    <source>
        <dbReference type="ARBA" id="ARBA00022723"/>
    </source>
</evidence>
<dbReference type="GO" id="GO:0008270">
    <property type="term" value="F:zinc ion binding"/>
    <property type="evidence" value="ECO:0007669"/>
    <property type="project" value="UniProtKB-KW"/>
</dbReference>
<dbReference type="PROSITE" id="PS00028">
    <property type="entry name" value="ZINC_FINGER_C2H2_1"/>
    <property type="match status" value="7"/>
</dbReference>
<comment type="subcellular location">
    <subcellularLocation>
        <location evidence="1">Nucleus</location>
    </subcellularLocation>
</comment>
<feature type="compositionally biased region" description="Polar residues" evidence="8">
    <location>
        <begin position="158"/>
        <end position="168"/>
    </location>
</feature>
<keyword evidence="11" id="KW-1185">Reference proteome</keyword>
<evidence type="ECO:0000256" key="4">
    <source>
        <dbReference type="ARBA" id="ARBA00022771"/>
    </source>
</evidence>
<feature type="domain" description="C2H2-type" evidence="9">
    <location>
        <begin position="324"/>
        <end position="353"/>
    </location>
</feature>
<dbReference type="PANTHER" id="PTHR24376">
    <property type="entry name" value="ZINC FINGER PROTEIN"/>
    <property type="match status" value="1"/>
</dbReference>
<sequence>MDPCTSSDYDNLLNGETEPVFEEWNNESSIKNNDESDAITPKKRGNFRPKTIETCEVCGIVLKYPSRIKEHMRTHTGEKPFGCDICGKRFSQKTPMINHFREHMGDLPFVCSFGCGKRFVNNARKNAHELRHLGMTRSGPPRPHLKPPRRVVCPPLVTDQSRNENLSNSAVANFVEANLKSESKPSGINPENVSQFDEEEEAAQQPTVNQPPSEEVQRRIDEVIETVLAKCLAPPIENNEESHLEMKSSETTVPKRIYTSSRSVTVAQCTICGLMLKHPSKIAAHVRTHTGEKPYQCGECGLSLTKASSLMVHIRRKHTNYRPYGCDWECGMYFVSEACKREHEKTVHSGIKRYECLIEGCSNTFSRRSGLMRHRKSYHPEIFTELFDDVRVSTEEAADIANQTVIEEVINGDEVLMFDSKEHMMLINEAMDEETFAQHIIDNTG</sequence>
<dbReference type="Gene3D" id="3.30.160.60">
    <property type="entry name" value="Classic Zinc Finger"/>
    <property type="match status" value="5"/>
</dbReference>
<feature type="domain" description="C2H2-type" evidence="9">
    <location>
        <begin position="81"/>
        <end position="108"/>
    </location>
</feature>
<dbReference type="GO" id="GO:0001228">
    <property type="term" value="F:DNA-binding transcription activator activity, RNA polymerase II-specific"/>
    <property type="evidence" value="ECO:0007669"/>
    <property type="project" value="TreeGrafter"/>
</dbReference>
<dbReference type="FunFam" id="3.30.160.60:FF:000557">
    <property type="entry name" value="zinc finger and SCAN domain-containing protein 29"/>
    <property type="match status" value="1"/>
</dbReference>
<feature type="domain" description="C2H2-type" evidence="9">
    <location>
        <begin position="109"/>
        <end position="137"/>
    </location>
</feature>
<evidence type="ECO:0000313" key="11">
    <source>
        <dbReference type="Proteomes" id="UP001152747"/>
    </source>
</evidence>
<name>A0A9P1I8W5_9PELO</name>
<feature type="domain" description="C2H2-type" evidence="9">
    <location>
        <begin position="354"/>
        <end position="379"/>
    </location>
</feature>
<protein>
    <recommendedName>
        <fullName evidence="9">C2H2-type domain-containing protein</fullName>
    </recommendedName>
</protein>
<dbReference type="AlphaFoldDB" id="A0A9P1I8W5"/>
<keyword evidence="3" id="KW-0677">Repeat</keyword>
<comment type="caution">
    <text evidence="10">The sequence shown here is derived from an EMBL/GenBank/DDBJ whole genome shotgun (WGS) entry which is preliminary data.</text>
</comment>
<dbReference type="PROSITE" id="PS50157">
    <property type="entry name" value="ZINC_FINGER_C2H2_2"/>
    <property type="match status" value="7"/>
</dbReference>
<dbReference type="GO" id="GO:0000978">
    <property type="term" value="F:RNA polymerase II cis-regulatory region sequence-specific DNA binding"/>
    <property type="evidence" value="ECO:0007669"/>
    <property type="project" value="TreeGrafter"/>
</dbReference>
<dbReference type="SUPFAM" id="SSF57667">
    <property type="entry name" value="beta-beta-alpha zinc fingers"/>
    <property type="match status" value="3"/>
</dbReference>
<keyword evidence="4 7" id="KW-0863">Zinc-finger</keyword>
<dbReference type="Proteomes" id="UP001152747">
    <property type="component" value="Unassembled WGS sequence"/>
</dbReference>
<organism evidence="10 11">
    <name type="scientific">Caenorhabditis angaria</name>
    <dbReference type="NCBI Taxonomy" id="860376"/>
    <lineage>
        <taxon>Eukaryota</taxon>
        <taxon>Metazoa</taxon>
        <taxon>Ecdysozoa</taxon>
        <taxon>Nematoda</taxon>
        <taxon>Chromadorea</taxon>
        <taxon>Rhabditida</taxon>
        <taxon>Rhabditina</taxon>
        <taxon>Rhabditomorpha</taxon>
        <taxon>Rhabditoidea</taxon>
        <taxon>Rhabditidae</taxon>
        <taxon>Peloderinae</taxon>
        <taxon>Caenorhabditis</taxon>
    </lineage>
</organism>
<feature type="domain" description="C2H2-type" evidence="9">
    <location>
        <begin position="53"/>
        <end position="80"/>
    </location>
</feature>
<feature type="domain" description="C2H2-type" evidence="9">
    <location>
        <begin position="267"/>
        <end position="294"/>
    </location>
</feature>
<evidence type="ECO:0000256" key="5">
    <source>
        <dbReference type="ARBA" id="ARBA00022833"/>
    </source>
</evidence>
<dbReference type="FunFam" id="3.30.160.60:FF:002343">
    <property type="entry name" value="Zinc finger protein 33A"/>
    <property type="match status" value="1"/>
</dbReference>
<feature type="region of interest" description="Disordered" evidence="8">
    <location>
        <begin position="181"/>
        <end position="215"/>
    </location>
</feature>
<dbReference type="EMBL" id="CANHGI010000001">
    <property type="protein sequence ID" value="CAI5438925.1"/>
    <property type="molecule type" value="Genomic_DNA"/>
</dbReference>
<keyword evidence="6" id="KW-0539">Nucleus</keyword>
<feature type="domain" description="C2H2-type" evidence="9">
    <location>
        <begin position="295"/>
        <end position="323"/>
    </location>
</feature>
<dbReference type="PANTHER" id="PTHR24376:SF235">
    <property type="entry name" value="C2H2-TYPE DOMAIN-CONTAINING PROTEIN"/>
    <property type="match status" value="1"/>
</dbReference>
<keyword evidence="2" id="KW-0479">Metal-binding</keyword>
<dbReference type="GO" id="GO:0005634">
    <property type="term" value="C:nucleus"/>
    <property type="evidence" value="ECO:0007669"/>
    <property type="project" value="UniProtKB-SubCell"/>
</dbReference>
<evidence type="ECO:0000259" key="9">
    <source>
        <dbReference type="PROSITE" id="PS50157"/>
    </source>
</evidence>
<evidence type="ECO:0000256" key="7">
    <source>
        <dbReference type="PROSITE-ProRule" id="PRU00042"/>
    </source>
</evidence>
<reference evidence="10" key="1">
    <citation type="submission" date="2022-11" db="EMBL/GenBank/DDBJ databases">
        <authorList>
            <person name="Kikuchi T."/>
        </authorList>
    </citation>
    <scope>NUCLEOTIDE SEQUENCE</scope>
    <source>
        <strain evidence="10">PS1010</strain>
    </source>
</reference>
<evidence type="ECO:0000313" key="10">
    <source>
        <dbReference type="EMBL" id="CAI5438925.1"/>
    </source>
</evidence>
<dbReference type="InterPro" id="IPR036236">
    <property type="entry name" value="Znf_C2H2_sf"/>
</dbReference>
<keyword evidence="5" id="KW-0862">Zinc</keyword>
<dbReference type="SMART" id="SM00355">
    <property type="entry name" value="ZnF_C2H2"/>
    <property type="match status" value="7"/>
</dbReference>
<feature type="region of interest" description="Disordered" evidence="8">
    <location>
        <begin position="133"/>
        <end position="168"/>
    </location>
</feature>
<evidence type="ECO:0000256" key="3">
    <source>
        <dbReference type="ARBA" id="ARBA00022737"/>
    </source>
</evidence>
<evidence type="ECO:0000256" key="6">
    <source>
        <dbReference type="ARBA" id="ARBA00023242"/>
    </source>
</evidence>
<dbReference type="OrthoDB" id="40579at2759"/>
<feature type="compositionally biased region" description="Polar residues" evidence="8">
    <location>
        <begin position="184"/>
        <end position="195"/>
    </location>
</feature>
<proteinExistence type="predicted"/>
<evidence type="ECO:0000256" key="1">
    <source>
        <dbReference type="ARBA" id="ARBA00004123"/>
    </source>
</evidence>
<dbReference type="Pfam" id="PF00096">
    <property type="entry name" value="zf-C2H2"/>
    <property type="match status" value="2"/>
</dbReference>
<gene>
    <name evidence="10" type="ORF">CAMP_LOCUS1562</name>
</gene>